<accession>A0A667GRF2</accession>
<dbReference type="InterPro" id="IPR001478">
    <property type="entry name" value="PDZ"/>
</dbReference>
<evidence type="ECO:0000313" key="3">
    <source>
        <dbReference type="Ensembl" id="ENSLCNP00005010783.1"/>
    </source>
</evidence>
<dbReference type="PANTHER" id="PTHR19964:SF11">
    <property type="entry name" value="INAD-LIKE PROTEIN"/>
    <property type="match status" value="1"/>
</dbReference>
<feature type="domain" description="PDZ" evidence="2">
    <location>
        <begin position="336"/>
        <end position="418"/>
    </location>
</feature>
<dbReference type="CDD" id="cd06676">
    <property type="entry name" value="PDZ13_MUPP1-like"/>
    <property type="match status" value="1"/>
</dbReference>
<dbReference type="InterPro" id="IPR051342">
    <property type="entry name" value="PDZ_scaffold"/>
</dbReference>
<dbReference type="CDD" id="cd06674">
    <property type="entry name" value="PDZ11_MUPP1-PDZ9_PATJ-like"/>
    <property type="match status" value="1"/>
</dbReference>
<dbReference type="Pfam" id="PF00595">
    <property type="entry name" value="PDZ"/>
    <property type="match status" value="5"/>
</dbReference>
<reference evidence="3" key="2">
    <citation type="submission" date="2025-09" db="UniProtKB">
        <authorList>
            <consortium name="Ensembl"/>
        </authorList>
    </citation>
    <scope>IDENTIFICATION</scope>
</reference>
<sequence length="703" mass="74828">MVQGGFPEKIRQRYADLPGELHIIELEKDKNGLGLSLAGNKDRSRMSIFVVGINPEGPAATDGRMRIGDELLEINNQILYGRSHQNASAIIKTAPSKVKLVFIRNEDAVNQMAVAPFPLPSSYPSSVEDQSGTEPISSEEDGMKQLPENESSKLEDISQIVDQGVAGQQKALECPTDSAVSQMKQQKYSTKVSFSSQEIPLAPAPSYHSTDADFPGYGGFQAPLSVDPATCPIVPGQEMIIEISKGRSGLGLSIVGGKDTPLDAIVIHEVYEEGAAARDGRLWAGDQILEVNGIDLRSASHEEAITALRQTPQKVRLVVYRDEAHYRDEENLEIFPVDLQKKAGRGLGLSIVGKRNGSGVFISDIVKGGAADLDRRLIQGDQILSVNGEDMRNASQETVATVLKCAQGLVQLEIGRLRAGSWTSSRKTSQNSQGSQHSAPNSFHPALAPVIASLQSLVGTKRATDPSPKSSGADTGPRTVEIIRELSDALGISIAGGKGSPLGDIPIFIAMIQASGVAARTQKLKVGDRIVSINGQPLDGLSHADVVNLLKNAYGRIILQAQRIGLLPDSSFHKPSSQVVADTNISAIATQLENMSASYHLGSPTAEHHPEDTETPPPKIITLEKGSEGLGFSIVGGYGSPHGDLPIYVKTIFAKGAAADDGRLKRGDQILAVNGETLEGVTHEQAVAILKHQKGTVTLTVLS</sequence>
<dbReference type="Ensembl" id="ENSLCNT00005012099.1">
    <property type="protein sequence ID" value="ENSLCNP00005010783.1"/>
    <property type="gene ID" value="ENSLCNG00005006650.1"/>
</dbReference>
<protein>
    <submittedName>
        <fullName evidence="3">PATJ crumbs cell polarity complex component</fullName>
    </submittedName>
</protein>
<feature type="compositionally biased region" description="Polar residues" evidence="1">
    <location>
        <begin position="122"/>
        <end position="136"/>
    </location>
</feature>
<dbReference type="CDD" id="cd06675">
    <property type="entry name" value="PDZ12_MUPP1-like"/>
    <property type="match status" value="1"/>
</dbReference>
<feature type="compositionally biased region" description="Polar residues" evidence="1">
    <location>
        <begin position="421"/>
        <end position="441"/>
    </location>
</feature>
<dbReference type="InterPro" id="IPR036034">
    <property type="entry name" value="PDZ_sf"/>
</dbReference>
<dbReference type="PANTHER" id="PTHR19964">
    <property type="entry name" value="MULTIPLE PDZ DOMAIN PROTEIN"/>
    <property type="match status" value="1"/>
</dbReference>
<evidence type="ECO:0000313" key="4">
    <source>
        <dbReference type="Proteomes" id="UP000472241"/>
    </source>
</evidence>
<name>A0A667GRF2_LYNCA</name>
<feature type="domain" description="PDZ" evidence="2">
    <location>
        <begin position="620"/>
        <end position="703"/>
    </location>
</feature>
<feature type="domain" description="PDZ" evidence="2">
    <location>
        <begin position="240"/>
        <end position="323"/>
    </location>
</feature>
<dbReference type="SMART" id="SM00228">
    <property type="entry name" value="PDZ"/>
    <property type="match status" value="5"/>
</dbReference>
<dbReference type="Gene3D" id="2.30.42.10">
    <property type="match status" value="5"/>
</dbReference>
<feature type="domain" description="PDZ" evidence="2">
    <location>
        <begin position="479"/>
        <end position="565"/>
    </location>
</feature>
<dbReference type="PROSITE" id="PS50106">
    <property type="entry name" value="PDZ"/>
    <property type="match status" value="5"/>
</dbReference>
<gene>
    <name evidence="3" type="primary">PATJ</name>
</gene>
<evidence type="ECO:0000259" key="2">
    <source>
        <dbReference type="PROSITE" id="PS50106"/>
    </source>
</evidence>
<keyword evidence="4" id="KW-1185">Reference proteome</keyword>
<dbReference type="FunFam" id="2.30.42.10:FF:000038">
    <property type="entry name" value="Multiple PDZ domain protein isoform X1"/>
    <property type="match status" value="1"/>
</dbReference>
<feature type="region of interest" description="Disordered" evidence="1">
    <location>
        <begin position="120"/>
        <end position="154"/>
    </location>
</feature>
<evidence type="ECO:0000256" key="1">
    <source>
        <dbReference type="SAM" id="MobiDB-lite"/>
    </source>
</evidence>
<feature type="region of interest" description="Disordered" evidence="1">
    <location>
        <begin position="421"/>
        <end position="442"/>
    </location>
</feature>
<feature type="domain" description="PDZ" evidence="2">
    <location>
        <begin position="23"/>
        <end position="106"/>
    </location>
</feature>
<dbReference type="AlphaFoldDB" id="A0A667GRF2"/>
<dbReference type="Proteomes" id="UP000472241">
    <property type="component" value="Unplaced"/>
</dbReference>
<reference evidence="3" key="1">
    <citation type="submission" date="2025-08" db="UniProtKB">
        <authorList>
            <consortium name="Ensembl"/>
        </authorList>
    </citation>
    <scope>IDENTIFICATION</scope>
</reference>
<dbReference type="FunFam" id="2.30.42.10:FF:000058">
    <property type="entry name" value="multiple PDZ domain protein isoform X1"/>
    <property type="match status" value="1"/>
</dbReference>
<dbReference type="FunFam" id="2.30.42.10:FF:000110">
    <property type="entry name" value="multiple PDZ domain protein isoform X2"/>
    <property type="match status" value="1"/>
</dbReference>
<dbReference type="CDD" id="cd06673">
    <property type="entry name" value="PDZ10_MUPP1-PDZ8_PATJ-like"/>
    <property type="match status" value="1"/>
</dbReference>
<organism evidence="3 4">
    <name type="scientific">Lynx canadensis</name>
    <name type="common">Canada lynx</name>
    <name type="synonym">Felis canadensis</name>
    <dbReference type="NCBI Taxonomy" id="61383"/>
    <lineage>
        <taxon>Eukaryota</taxon>
        <taxon>Metazoa</taxon>
        <taxon>Chordata</taxon>
        <taxon>Craniata</taxon>
        <taxon>Vertebrata</taxon>
        <taxon>Euteleostomi</taxon>
        <taxon>Mammalia</taxon>
        <taxon>Eutheria</taxon>
        <taxon>Laurasiatheria</taxon>
        <taxon>Carnivora</taxon>
        <taxon>Feliformia</taxon>
        <taxon>Felidae</taxon>
        <taxon>Felinae</taxon>
        <taxon>Lynx</taxon>
    </lineage>
</organism>
<dbReference type="CDD" id="cd06672">
    <property type="entry name" value="PDZ8_MUPP1-PDZ7_PATJ-PDZ2_INAD-like"/>
    <property type="match status" value="1"/>
</dbReference>
<dbReference type="SUPFAM" id="SSF50156">
    <property type="entry name" value="PDZ domain-like"/>
    <property type="match status" value="5"/>
</dbReference>
<proteinExistence type="predicted"/>